<proteinExistence type="predicted"/>
<comment type="caution">
    <text evidence="2">The sequence shown here is derived from an EMBL/GenBank/DDBJ whole genome shotgun (WGS) entry which is preliminary data.</text>
</comment>
<gene>
    <name evidence="2" type="ORF">ACFO3E_10470</name>
</gene>
<keyword evidence="3" id="KW-1185">Reference proteome</keyword>
<evidence type="ECO:0000259" key="1">
    <source>
        <dbReference type="Pfam" id="PF13372"/>
    </source>
</evidence>
<feature type="domain" description="Alginate export" evidence="1">
    <location>
        <begin position="21"/>
        <end position="400"/>
    </location>
</feature>
<evidence type="ECO:0000313" key="2">
    <source>
        <dbReference type="EMBL" id="MFC4594606.1"/>
    </source>
</evidence>
<organism evidence="2 3">
    <name type="scientific">Sphingobium tyrosinilyticum</name>
    <dbReference type="NCBI Taxonomy" id="2715436"/>
    <lineage>
        <taxon>Bacteria</taxon>
        <taxon>Pseudomonadati</taxon>
        <taxon>Pseudomonadota</taxon>
        <taxon>Alphaproteobacteria</taxon>
        <taxon>Sphingomonadales</taxon>
        <taxon>Sphingomonadaceae</taxon>
        <taxon>Sphingobium</taxon>
    </lineage>
</organism>
<sequence>MSGSVRLRHEIIYGQARAGFDAEDSLTNIRTQLLAEYQADGWRLGAELFDSRAWGADPGTPISTNEVNTLELVQAYAARDWKDPFGRGSSLGVTLGRMTLNLGSRRLVAADDYRNTTNGYTGIRTDLAAAKGWKATFIYTLPQMRRPDDAEGVRDHKVRLDKESFDLVLWGGLVSKAKALGPVMAEVSYFHLGERDAPGRPTRDRSLNTFGGRIMTDPAPGRLDYEVEAFYQWGGINASLALTAVRQDVSASFVHADVGYSLADKWKTRFSVEFDRASGDRSGGSYGRFDTLLGMRRADFAPAGLYNAITRANIVTPGVRVEATPDKRLDWFLSYRAMWLDSATDGFATTGVRDASGRSGRFAGHQVEGRIRYWLIPSRLRFEYDGLLLAKGRFLRDAPNAPPKDWTVYNSFNLTASF</sequence>
<name>A0ABV9EYC5_9SPHN</name>
<dbReference type="InterPro" id="IPR025388">
    <property type="entry name" value="Alginate_export_dom"/>
</dbReference>
<reference evidence="3" key="1">
    <citation type="journal article" date="2019" name="Int. J. Syst. Evol. Microbiol.">
        <title>The Global Catalogue of Microorganisms (GCM) 10K type strain sequencing project: providing services to taxonomists for standard genome sequencing and annotation.</title>
        <authorList>
            <consortium name="The Broad Institute Genomics Platform"/>
            <consortium name="The Broad Institute Genome Sequencing Center for Infectious Disease"/>
            <person name="Wu L."/>
            <person name="Ma J."/>
        </authorList>
    </citation>
    <scope>NUCLEOTIDE SEQUENCE [LARGE SCALE GENOMIC DNA]</scope>
    <source>
        <strain evidence="3">NBRC 103632</strain>
    </source>
</reference>
<dbReference type="EMBL" id="JBHSFZ010000021">
    <property type="protein sequence ID" value="MFC4594606.1"/>
    <property type="molecule type" value="Genomic_DNA"/>
</dbReference>
<evidence type="ECO:0000313" key="3">
    <source>
        <dbReference type="Proteomes" id="UP001595957"/>
    </source>
</evidence>
<dbReference type="RefSeq" id="WP_380804527.1">
    <property type="nucleotide sequence ID" value="NZ_JBHSFZ010000021.1"/>
</dbReference>
<accession>A0ABV9EYC5</accession>
<dbReference type="Pfam" id="PF13372">
    <property type="entry name" value="Alginate_exp"/>
    <property type="match status" value="1"/>
</dbReference>
<protein>
    <submittedName>
        <fullName evidence="2">Alginate export family protein</fullName>
    </submittedName>
</protein>
<dbReference type="Proteomes" id="UP001595957">
    <property type="component" value="Unassembled WGS sequence"/>
</dbReference>